<reference evidence="1 2" key="1">
    <citation type="submission" date="2023-08" db="EMBL/GenBank/DDBJ databases">
        <title>Functional and genomic diversity of the sorghum phyllosphere microbiome.</title>
        <authorList>
            <person name="Shade A."/>
        </authorList>
    </citation>
    <scope>NUCLEOTIDE SEQUENCE [LARGE SCALE GENOMIC DNA]</scope>
    <source>
        <strain evidence="1 2">SORGH_AS_0445</strain>
    </source>
</reference>
<dbReference type="RefSeq" id="WP_309689718.1">
    <property type="nucleotide sequence ID" value="NZ_JAVIZQ010000001.1"/>
</dbReference>
<proteinExistence type="predicted"/>
<accession>A0ABU1HRW1</accession>
<gene>
    <name evidence="1" type="ORF">QE375_001603</name>
</gene>
<name>A0ABU1HRW1_9MICO</name>
<sequence length="49" mass="5620">MIDARDTEGVPCITTCKTVLSRSVMDRLDLDLTDWQERLVTGWGFAFTR</sequence>
<evidence type="ECO:0000313" key="2">
    <source>
        <dbReference type="Proteomes" id="UP001249291"/>
    </source>
</evidence>
<keyword evidence="2" id="KW-1185">Reference proteome</keyword>
<dbReference type="EMBL" id="JAVIZQ010000001">
    <property type="protein sequence ID" value="MDR6142049.1"/>
    <property type="molecule type" value="Genomic_DNA"/>
</dbReference>
<comment type="caution">
    <text evidence="1">The sequence shown here is derived from an EMBL/GenBank/DDBJ whole genome shotgun (WGS) entry which is preliminary data.</text>
</comment>
<organism evidence="1 2">
    <name type="scientific">Microbacterium foliorum</name>
    <dbReference type="NCBI Taxonomy" id="104336"/>
    <lineage>
        <taxon>Bacteria</taxon>
        <taxon>Bacillati</taxon>
        <taxon>Actinomycetota</taxon>
        <taxon>Actinomycetes</taxon>
        <taxon>Micrococcales</taxon>
        <taxon>Microbacteriaceae</taxon>
        <taxon>Microbacterium</taxon>
    </lineage>
</organism>
<protein>
    <submittedName>
        <fullName evidence="1">Uncharacterized protein</fullName>
    </submittedName>
</protein>
<evidence type="ECO:0000313" key="1">
    <source>
        <dbReference type="EMBL" id="MDR6142049.1"/>
    </source>
</evidence>
<dbReference type="Proteomes" id="UP001249291">
    <property type="component" value="Unassembled WGS sequence"/>
</dbReference>